<proteinExistence type="inferred from homology"/>
<keyword evidence="3 5" id="KW-0547">Nucleotide-binding</keyword>
<dbReference type="Gene3D" id="1.10.10.10">
    <property type="entry name" value="Winged helix-like DNA-binding domain superfamily/Winged helix DNA-binding domain"/>
    <property type="match status" value="1"/>
</dbReference>
<dbReference type="PANTHER" id="PTHR10763:SF22">
    <property type="entry name" value="ORC1-TYPE DNA REPLICATION PROTEIN"/>
    <property type="match status" value="1"/>
</dbReference>
<evidence type="ECO:0000256" key="2">
    <source>
        <dbReference type="ARBA" id="ARBA00022705"/>
    </source>
</evidence>
<keyword evidence="9" id="KW-1185">Reference proteome</keyword>
<feature type="domain" description="AAA+ ATPase" evidence="6">
    <location>
        <begin position="54"/>
        <end position="216"/>
    </location>
</feature>
<dbReference type="Proteomes" id="UP001596406">
    <property type="component" value="Unassembled WGS sequence"/>
</dbReference>
<dbReference type="FunFam" id="3.40.50.300:FF:000930">
    <property type="entry name" value="ORC1-type DNA replication protein"/>
    <property type="match status" value="1"/>
</dbReference>
<evidence type="ECO:0000313" key="8">
    <source>
        <dbReference type="EMBL" id="MFC6838164.1"/>
    </source>
</evidence>
<dbReference type="Pfam" id="PF22703">
    <property type="entry name" value="Cdc6_lid"/>
    <property type="match status" value="1"/>
</dbReference>
<keyword evidence="2 5" id="KW-0235">DNA replication</keyword>
<evidence type="ECO:0000259" key="7">
    <source>
        <dbReference type="SMART" id="SM01074"/>
    </source>
</evidence>
<feature type="domain" description="Cdc6 C-terminal" evidence="7">
    <location>
        <begin position="309"/>
        <end position="400"/>
    </location>
</feature>
<keyword evidence="4 5" id="KW-0067">ATP-binding</keyword>
<reference evidence="8 9" key="1">
    <citation type="journal article" date="2019" name="Int. J. Syst. Evol. Microbiol.">
        <title>The Global Catalogue of Microorganisms (GCM) 10K type strain sequencing project: providing services to taxonomists for standard genome sequencing and annotation.</title>
        <authorList>
            <consortium name="The Broad Institute Genomics Platform"/>
            <consortium name="The Broad Institute Genome Sequencing Center for Infectious Disease"/>
            <person name="Wu L."/>
            <person name="Ma J."/>
        </authorList>
    </citation>
    <scope>NUCLEOTIDE SEQUENCE [LARGE SCALE GENOMIC DNA]</scope>
    <source>
        <strain evidence="8 9">PSRA2</strain>
    </source>
</reference>
<dbReference type="InterPro" id="IPR050311">
    <property type="entry name" value="ORC1/CDC6"/>
</dbReference>
<dbReference type="SUPFAM" id="SSF46785">
    <property type="entry name" value="Winged helix' DNA-binding domain"/>
    <property type="match status" value="1"/>
</dbReference>
<gene>
    <name evidence="8" type="ORF">ACFQHK_16910</name>
</gene>
<dbReference type="NCBIfam" id="TIGR02928">
    <property type="entry name" value="orc1/cdc6 family replication initiation protein"/>
    <property type="match status" value="1"/>
</dbReference>
<feature type="binding site" evidence="5">
    <location>
        <position position="215"/>
    </location>
    <ligand>
        <name>ATP</name>
        <dbReference type="ChEBI" id="CHEBI:30616"/>
    </ligand>
</feature>
<name>A0ABD5UH38_9EURY</name>
<dbReference type="GO" id="GO:0005524">
    <property type="term" value="F:ATP binding"/>
    <property type="evidence" value="ECO:0007669"/>
    <property type="project" value="UniProtKB-UniRule"/>
</dbReference>
<dbReference type="InterPro" id="IPR015163">
    <property type="entry name" value="Cdc6_C"/>
</dbReference>
<dbReference type="PANTHER" id="PTHR10763">
    <property type="entry name" value="CELL DIVISION CONTROL PROTEIN 6-RELATED"/>
    <property type="match status" value="1"/>
</dbReference>
<sequence length="405" mass="45494">MSGSKNYFDGFDPIFRNKELLQVTHLPDGDRIIGRSEELDNLANALKQATKGYTPNNVFVYGKTGTGKSLCSKFITRQLVETADQNDVSVGTAYVDCLQDTTETQAVQSIADQLNRPAETDVSIPASGLSTSEYYKRLWTILDARHDVAVVILDEIDKLDSDDILMQLSRAVESGKLDDSTLGIIGISNKVRYKDSLNERVKSSLCEREFVFPPYDAQQLQDILASRRDAFKRGVLDDSVVPRVAALAAREHGDARKAIDILRYAGEIAEDEGADRVMEDHVRHAQEREEQNRLSELISKATPHSKYVLLALAYLTVQTAGEDTDATEVDVASNDVYEMYKQVCKREQSEPLKRRRVRDLLSELEFLSVIEQQRQWEGRGKGNRMVNRLVDDPDLVISACRNTTV</sequence>
<accession>A0ABD5UH38</accession>
<dbReference type="AlphaFoldDB" id="A0ABD5UH38"/>
<dbReference type="InterPro" id="IPR003593">
    <property type="entry name" value="AAA+_ATPase"/>
</dbReference>
<feature type="binding site" evidence="5">
    <location>
        <position position="227"/>
    </location>
    <ligand>
        <name>ATP</name>
        <dbReference type="ChEBI" id="CHEBI:30616"/>
    </ligand>
</feature>
<dbReference type="HAMAP" id="MF_01407">
    <property type="entry name" value="ORC1_type_DNA_replic_protein"/>
    <property type="match status" value="1"/>
</dbReference>
<dbReference type="EMBL" id="JBHSXM010000003">
    <property type="protein sequence ID" value="MFC6838164.1"/>
    <property type="molecule type" value="Genomic_DNA"/>
</dbReference>
<comment type="similarity">
    <text evidence="1 5">Belongs to the CDC6/cdc18 family.</text>
</comment>
<feature type="binding site" evidence="5">
    <location>
        <begin position="66"/>
        <end position="70"/>
    </location>
    <ligand>
        <name>ATP</name>
        <dbReference type="ChEBI" id="CHEBI:30616"/>
    </ligand>
</feature>
<evidence type="ECO:0000259" key="6">
    <source>
        <dbReference type="SMART" id="SM00382"/>
    </source>
</evidence>
<evidence type="ECO:0000256" key="5">
    <source>
        <dbReference type="HAMAP-Rule" id="MF_01407"/>
    </source>
</evidence>
<evidence type="ECO:0000256" key="1">
    <source>
        <dbReference type="ARBA" id="ARBA00006184"/>
    </source>
</evidence>
<dbReference type="InterPro" id="IPR036390">
    <property type="entry name" value="WH_DNA-bd_sf"/>
</dbReference>
<organism evidence="8 9">
    <name type="scientific">Halomarina ordinaria</name>
    <dbReference type="NCBI Taxonomy" id="3033939"/>
    <lineage>
        <taxon>Archaea</taxon>
        <taxon>Methanobacteriati</taxon>
        <taxon>Methanobacteriota</taxon>
        <taxon>Stenosarchaea group</taxon>
        <taxon>Halobacteria</taxon>
        <taxon>Halobacteriales</taxon>
        <taxon>Natronomonadaceae</taxon>
        <taxon>Halomarina</taxon>
    </lineage>
</organism>
<dbReference type="CDD" id="cd08768">
    <property type="entry name" value="Cdc6_C"/>
    <property type="match status" value="1"/>
</dbReference>
<protein>
    <recommendedName>
        <fullName evidence="5">ORC1-type DNA replication protein</fullName>
    </recommendedName>
</protein>
<dbReference type="InterPro" id="IPR036388">
    <property type="entry name" value="WH-like_DNA-bd_sf"/>
</dbReference>
<dbReference type="Gene3D" id="1.10.8.60">
    <property type="match status" value="1"/>
</dbReference>
<dbReference type="SUPFAM" id="SSF52540">
    <property type="entry name" value="P-loop containing nucleoside triphosphate hydrolases"/>
    <property type="match status" value="1"/>
</dbReference>
<comment type="caution">
    <text evidence="8">The sequence shown here is derived from an EMBL/GenBank/DDBJ whole genome shotgun (WGS) entry which is preliminary data.</text>
</comment>
<dbReference type="InterPro" id="IPR027417">
    <property type="entry name" value="P-loop_NTPase"/>
</dbReference>
<dbReference type="RefSeq" id="WP_304449882.1">
    <property type="nucleotide sequence ID" value="NZ_JARRAH010000003.1"/>
</dbReference>
<dbReference type="FunFam" id="1.10.8.60:FF:000073">
    <property type="entry name" value="ORC1-type DNA replication protein"/>
    <property type="match status" value="1"/>
</dbReference>
<evidence type="ECO:0000256" key="4">
    <source>
        <dbReference type="ARBA" id="ARBA00022840"/>
    </source>
</evidence>
<dbReference type="SMART" id="SM00382">
    <property type="entry name" value="AAA"/>
    <property type="match status" value="1"/>
</dbReference>
<dbReference type="CDD" id="cd00009">
    <property type="entry name" value="AAA"/>
    <property type="match status" value="1"/>
</dbReference>
<dbReference type="SMART" id="SM01074">
    <property type="entry name" value="Cdc6_C"/>
    <property type="match status" value="1"/>
</dbReference>
<dbReference type="InterPro" id="IPR049945">
    <property type="entry name" value="AAA_22"/>
</dbReference>
<dbReference type="Pfam" id="PF09079">
    <property type="entry name" value="WHD_Cdc6"/>
    <property type="match status" value="1"/>
</dbReference>
<dbReference type="InterPro" id="IPR055237">
    <property type="entry name" value="Cdc6_lid"/>
</dbReference>
<dbReference type="Pfam" id="PF13401">
    <property type="entry name" value="AAA_22"/>
    <property type="match status" value="1"/>
</dbReference>
<dbReference type="GO" id="GO:0006260">
    <property type="term" value="P:DNA replication"/>
    <property type="evidence" value="ECO:0007669"/>
    <property type="project" value="UniProtKB-UniRule"/>
</dbReference>
<dbReference type="InterPro" id="IPR014277">
    <property type="entry name" value="Orc1/Cdc6_arc"/>
</dbReference>
<dbReference type="Gene3D" id="3.40.50.300">
    <property type="entry name" value="P-loop containing nucleotide triphosphate hydrolases"/>
    <property type="match status" value="1"/>
</dbReference>
<comment type="function">
    <text evidence="5">Involved in regulation of DNA replication.</text>
</comment>
<evidence type="ECO:0000256" key="3">
    <source>
        <dbReference type="ARBA" id="ARBA00022741"/>
    </source>
</evidence>
<evidence type="ECO:0000313" key="9">
    <source>
        <dbReference type="Proteomes" id="UP001596406"/>
    </source>
</evidence>